<evidence type="ECO:0000256" key="3">
    <source>
        <dbReference type="ARBA" id="ARBA00022449"/>
    </source>
</evidence>
<protein>
    <recommendedName>
        <fullName evidence="10">Cation/H+ exchanger transmembrane domain-containing protein</fullName>
    </recommendedName>
</protein>
<name>A0A0L8KKX6_STRVR</name>
<feature type="transmembrane region" description="Helical" evidence="9">
    <location>
        <begin position="117"/>
        <end position="140"/>
    </location>
</feature>
<feature type="transmembrane region" description="Helical" evidence="9">
    <location>
        <begin position="222"/>
        <end position="241"/>
    </location>
</feature>
<dbReference type="GO" id="GO:0015297">
    <property type="term" value="F:antiporter activity"/>
    <property type="evidence" value="ECO:0007669"/>
    <property type="project" value="UniProtKB-KW"/>
</dbReference>
<dbReference type="OrthoDB" id="4174405at2"/>
<evidence type="ECO:0000256" key="4">
    <source>
        <dbReference type="ARBA" id="ARBA00022692"/>
    </source>
</evidence>
<dbReference type="AlphaFoldDB" id="A0A0L8KKX6"/>
<dbReference type="Proteomes" id="UP000037023">
    <property type="component" value="Unassembled WGS sequence"/>
</dbReference>
<dbReference type="EMBL" id="LGUP01000137">
    <property type="protein sequence ID" value="KOG26618.1"/>
    <property type="molecule type" value="Genomic_DNA"/>
</dbReference>
<evidence type="ECO:0000256" key="9">
    <source>
        <dbReference type="SAM" id="Phobius"/>
    </source>
</evidence>
<comment type="caution">
    <text evidence="11">The sequence shown here is derived from an EMBL/GenBank/DDBJ whole genome shotgun (WGS) entry which is preliminary data.</text>
</comment>
<keyword evidence="7 9" id="KW-0472">Membrane</keyword>
<proteinExistence type="predicted"/>
<dbReference type="PATRIC" id="fig|1938.6.peg.3500"/>
<feature type="transmembrane region" description="Helical" evidence="9">
    <location>
        <begin position="331"/>
        <end position="352"/>
    </location>
</feature>
<dbReference type="RefSeq" id="WP_033203021.1">
    <property type="nucleotide sequence ID" value="NZ_LGUP01000137.1"/>
</dbReference>
<dbReference type="InterPro" id="IPR006153">
    <property type="entry name" value="Cation/H_exchanger_TM"/>
</dbReference>
<evidence type="ECO:0000256" key="6">
    <source>
        <dbReference type="ARBA" id="ARBA00023065"/>
    </source>
</evidence>
<reference evidence="11 12" key="1">
    <citation type="submission" date="2015-06" db="EMBL/GenBank/DDBJ databases">
        <authorList>
            <person name="Hoefler B.C."/>
            <person name="Straight P.D."/>
        </authorList>
    </citation>
    <scope>NUCLEOTIDE SEQUENCE [LARGE SCALE GENOMIC DNA]</scope>
    <source>
        <strain evidence="11 12">NRRL 3427</strain>
    </source>
</reference>
<accession>A0A0L8KKX6</accession>
<sequence>MTAWDLAIVTGLVFAWGMLSARLERFDMTAPIVFTAAGVLLTHGPLTPLGITPSPELVKLLAEATLAMVLFSDASRVGLRQLRPDLGLCLRLLLLGLPLSIALGTVTAFILPGVGVTWLALLVGAALAPTDAALGAAVMVNPSVPARIRRLLNIESGLNDGIATPVVLIGIAGASTAEHIGDTGPGKAVAELALGLLIGIAVGAGGGRLIKLGRDRGWVADGFAGAAVLGLALCCYTTSVALDGNGFIAAFTGGLAFTAAGGPAAKLVPFLEETGALLSLLVWLLFGVIAVVPAMEALTWQTALYAVLSLTAVRILPVTVALAGTRLGRPAVLFVGWFGPRGLASVVFALLALEDLSGPAARPATTVIAFTVLLSVLAHGLTADPLAKRYGSRLAPPQEVPAPAAPADIPERRLIRRTPTHHRPKA</sequence>
<dbReference type="GO" id="GO:0005886">
    <property type="term" value="C:plasma membrane"/>
    <property type="evidence" value="ECO:0007669"/>
    <property type="project" value="UniProtKB-SubCell"/>
</dbReference>
<organism evidence="11 12">
    <name type="scientific">Streptomyces viridochromogenes</name>
    <dbReference type="NCBI Taxonomy" id="1938"/>
    <lineage>
        <taxon>Bacteria</taxon>
        <taxon>Bacillati</taxon>
        <taxon>Actinomycetota</taxon>
        <taxon>Actinomycetes</taxon>
        <taxon>Kitasatosporales</taxon>
        <taxon>Streptomycetaceae</taxon>
        <taxon>Streptomyces</taxon>
    </lineage>
</organism>
<gene>
    <name evidence="11" type="ORF">ADK34_16180</name>
</gene>
<feature type="transmembrane region" description="Helical" evidence="9">
    <location>
        <begin position="304"/>
        <end position="324"/>
    </location>
</feature>
<dbReference type="GO" id="GO:1902600">
    <property type="term" value="P:proton transmembrane transport"/>
    <property type="evidence" value="ECO:0007669"/>
    <property type="project" value="InterPro"/>
</dbReference>
<evidence type="ECO:0000256" key="5">
    <source>
        <dbReference type="ARBA" id="ARBA00022989"/>
    </source>
</evidence>
<feature type="domain" description="Cation/H+ exchanger transmembrane" evidence="10">
    <location>
        <begin position="23"/>
        <end position="388"/>
    </location>
</feature>
<keyword evidence="5 9" id="KW-1133">Transmembrane helix</keyword>
<evidence type="ECO:0000256" key="1">
    <source>
        <dbReference type="ARBA" id="ARBA00004651"/>
    </source>
</evidence>
<feature type="transmembrane region" description="Helical" evidence="9">
    <location>
        <begin position="247"/>
        <end position="265"/>
    </location>
</feature>
<evidence type="ECO:0000256" key="7">
    <source>
        <dbReference type="ARBA" id="ARBA00023136"/>
    </source>
</evidence>
<keyword evidence="3" id="KW-0050">Antiport</keyword>
<dbReference type="PANTHER" id="PTHR32507:SF8">
    <property type="entry name" value="CNH1P"/>
    <property type="match status" value="1"/>
</dbReference>
<comment type="subcellular location">
    <subcellularLocation>
        <location evidence="1">Cell membrane</location>
        <topology evidence="1">Multi-pass membrane protein</topology>
    </subcellularLocation>
</comment>
<evidence type="ECO:0000313" key="11">
    <source>
        <dbReference type="EMBL" id="KOG26618.1"/>
    </source>
</evidence>
<evidence type="ECO:0000259" key="10">
    <source>
        <dbReference type="Pfam" id="PF00999"/>
    </source>
</evidence>
<feature type="transmembrane region" description="Helical" evidence="9">
    <location>
        <begin position="364"/>
        <end position="383"/>
    </location>
</feature>
<feature type="transmembrane region" description="Helical" evidence="9">
    <location>
        <begin position="88"/>
        <end position="111"/>
    </location>
</feature>
<keyword evidence="4 9" id="KW-0812">Transmembrane</keyword>
<feature type="transmembrane region" description="Helical" evidence="9">
    <location>
        <begin position="277"/>
        <end position="298"/>
    </location>
</feature>
<dbReference type="Pfam" id="PF00999">
    <property type="entry name" value="Na_H_Exchanger"/>
    <property type="match status" value="1"/>
</dbReference>
<evidence type="ECO:0000256" key="2">
    <source>
        <dbReference type="ARBA" id="ARBA00022448"/>
    </source>
</evidence>
<evidence type="ECO:0000313" key="12">
    <source>
        <dbReference type="Proteomes" id="UP000037023"/>
    </source>
</evidence>
<feature type="transmembrane region" description="Helical" evidence="9">
    <location>
        <begin position="6"/>
        <end position="23"/>
    </location>
</feature>
<evidence type="ECO:0000256" key="8">
    <source>
        <dbReference type="SAM" id="MobiDB-lite"/>
    </source>
</evidence>
<keyword evidence="2" id="KW-0813">Transport</keyword>
<feature type="region of interest" description="Disordered" evidence="8">
    <location>
        <begin position="394"/>
        <end position="426"/>
    </location>
</feature>
<feature type="transmembrane region" description="Helical" evidence="9">
    <location>
        <begin position="192"/>
        <end position="210"/>
    </location>
</feature>
<feature type="transmembrane region" description="Helical" evidence="9">
    <location>
        <begin position="161"/>
        <end position="180"/>
    </location>
</feature>
<keyword evidence="6" id="KW-0406">Ion transport</keyword>
<feature type="compositionally biased region" description="Basic residues" evidence="8">
    <location>
        <begin position="414"/>
        <end position="426"/>
    </location>
</feature>
<dbReference type="PANTHER" id="PTHR32507">
    <property type="entry name" value="NA(+)/H(+) ANTIPORTER 1"/>
    <property type="match status" value="1"/>
</dbReference>